<feature type="domain" description="Complex 1 LYR protein" evidence="3">
    <location>
        <begin position="12"/>
        <end position="66"/>
    </location>
</feature>
<evidence type="ECO:0000256" key="1">
    <source>
        <dbReference type="ARBA" id="ARBA00004173"/>
    </source>
</evidence>
<dbReference type="EMBL" id="JANCYU010000008">
    <property type="protein sequence ID" value="KAK4522838.1"/>
    <property type="molecule type" value="Genomic_DNA"/>
</dbReference>
<dbReference type="AlphaFoldDB" id="A0AAV9I5X0"/>
<proteinExistence type="predicted"/>
<dbReference type="PANTHER" id="PTHR13675">
    <property type="entry name" value="LYR MOTIF-CONTAINING PROTEIN 2"/>
    <property type="match status" value="1"/>
</dbReference>
<name>A0AAV9I5X0_9RHOD</name>
<evidence type="ECO:0000313" key="4">
    <source>
        <dbReference type="EMBL" id="KAK4522838.1"/>
    </source>
</evidence>
<accession>A0AAV9I5X0</accession>
<organism evidence="4 5">
    <name type="scientific">Galdieria yellowstonensis</name>
    <dbReference type="NCBI Taxonomy" id="3028027"/>
    <lineage>
        <taxon>Eukaryota</taxon>
        <taxon>Rhodophyta</taxon>
        <taxon>Bangiophyceae</taxon>
        <taxon>Galdieriales</taxon>
        <taxon>Galdieriaceae</taxon>
        <taxon>Galdieria</taxon>
    </lineage>
</organism>
<keyword evidence="2" id="KW-0496">Mitochondrion</keyword>
<reference evidence="4 5" key="1">
    <citation type="submission" date="2022-07" db="EMBL/GenBank/DDBJ databases">
        <title>Genome-wide signatures of adaptation to extreme environments.</title>
        <authorList>
            <person name="Cho C.H."/>
            <person name="Yoon H.S."/>
        </authorList>
    </citation>
    <scope>NUCLEOTIDE SEQUENCE [LARGE SCALE GENOMIC DNA]</scope>
    <source>
        <strain evidence="4 5">108.79 E11</strain>
    </source>
</reference>
<dbReference type="Pfam" id="PF05347">
    <property type="entry name" value="Complex1_LYR"/>
    <property type="match status" value="1"/>
</dbReference>
<dbReference type="Proteomes" id="UP001300502">
    <property type="component" value="Unassembled WGS sequence"/>
</dbReference>
<comment type="subcellular location">
    <subcellularLocation>
        <location evidence="1">Mitochondrion</location>
    </subcellularLocation>
</comment>
<dbReference type="InterPro" id="IPR008011">
    <property type="entry name" value="Complex1_LYR_dom"/>
</dbReference>
<comment type="caution">
    <text evidence="4">The sequence shown here is derived from an EMBL/GenBank/DDBJ whole genome shotgun (WGS) entry which is preliminary data.</text>
</comment>
<sequence>MEELRSFIRKSQTRQLYRQFLRLVKLAPPSDQKELKDSIKLEFKKHLSETRDGHIAFLLAQGRKRLLELENLLKMSK</sequence>
<keyword evidence="5" id="KW-1185">Reference proteome</keyword>
<evidence type="ECO:0000313" key="5">
    <source>
        <dbReference type="Proteomes" id="UP001300502"/>
    </source>
</evidence>
<dbReference type="GO" id="GO:0005739">
    <property type="term" value="C:mitochondrion"/>
    <property type="evidence" value="ECO:0007669"/>
    <property type="project" value="UniProtKB-SubCell"/>
</dbReference>
<evidence type="ECO:0000256" key="2">
    <source>
        <dbReference type="ARBA" id="ARBA00023128"/>
    </source>
</evidence>
<dbReference type="PANTHER" id="PTHR13675:SF0">
    <property type="entry name" value="LYR MOTIF-CONTAINING PROTEIN 2"/>
    <property type="match status" value="1"/>
</dbReference>
<protein>
    <recommendedName>
        <fullName evidence="3">Complex 1 LYR protein domain-containing protein</fullName>
    </recommendedName>
</protein>
<gene>
    <name evidence="4" type="ORF">GAYE_PCTG30G0728</name>
</gene>
<evidence type="ECO:0000259" key="3">
    <source>
        <dbReference type="Pfam" id="PF05347"/>
    </source>
</evidence>